<comment type="domain">
    <text evidence="5">The PRC barrel domain binds ribosomal protein uS19.</text>
</comment>
<dbReference type="PANTHER" id="PTHR33692">
    <property type="entry name" value="RIBOSOME MATURATION FACTOR RIMM"/>
    <property type="match status" value="1"/>
</dbReference>
<keyword evidence="3 5" id="KW-0698">rRNA processing</keyword>
<name>A0A4Z0M9P1_9GAMM</name>
<dbReference type="Pfam" id="PF24986">
    <property type="entry name" value="PRC_RimM"/>
    <property type="match status" value="1"/>
</dbReference>
<accession>A0A4Z0M9P1</accession>
<comment type="similarity">
    <text evidence="5">Belongs to the RimM family.</text>
</comment>
<dbReference type="GO" id="GO:0005737">
    <property type="term" value="C:cytoplasm"/>
    <property type="evidence" value="ECO:0007669"/>
    <property type="project" value="UniProtKB-SubCell"/>
</dbReference>
<dbReference type="Pfam" id="PF01782">
    <property type="entry name" value="RimM"/>
    <property type="match status" value="1"/>
</dbReference>
<evidence type="ECO:0000256" key="5">
    <source>
        <dbReference type="HAMAP-Rule" id="MF_00014"/>
    </source>
</evidence>
<evidence type="ECO:0000259" key="6">
    <source>
        <dbReference type="Pfam" id="PF01782"/>
    </source>
</evidence>
<dbReference type="HAMAP" id="MF_00014">
    <property type="entry name" value="Ribosome_mat_RimM"/>
    <property type="match status" value="1"/>
</dbReference>
<protein>
    <recommendedName>
        <fullName evidence="5">Ribosome maturation factor RimM</fullName>
    </recommendedName>
</protein>
<evidence type="ECO:0000313" key="9">
    <source>
        <dbReference type="Proteomes" id="UP000298050"/>
    </source>
</evidence>
<dbReference type="EMBL" id="SRLE01000001">
    <property type="protein sequence ID" value="TGD76108.1"/>
    <property type="molecule type" value="Genomic_DNA"/>
</dbReference>
<dbReference type="InterPro" id="IPR036976">
    <property type="entry name" value="RimM_N_sf"/>
</dbReference>
<feature type="domain" description="Ribosome maturation factor RimM PRC barrel" evidence="7">
    <location>
        <begin position="103"/>
        <end position="178"/>
    </location>
</feature>
<comment type="function">
    <text evidence="5">An accessory protein needed during the final step in the assembly of 30S ribosomal subunit, possibly for assembly of the head region. Essential for efficient processing of 16S rRNA. May be needed both before and after RbfA during the maturation of 16S rRNA. It has affinity for free ribosomal 30S subunits but not for 70S ribosomes.</text>
</comment>
<evidence type="ECO:0000256" key="3">
    <source>
        <dbReference type="ARBA" id="ARBA00022552"/>
    </source>
</evidence>
<evidence type="ECO:0000256" key="4">
    <source>
        <dbReference type="ARBA" id="ARBA00023186"/>
    </source>
</evidence>
<evidence type="ECO:0000256" key="1">
    <source>
        <dbReference type="ARBA" id="ARBA00022490"/>
    </source>
</evidence>
<dbReference type="Proteomes" id="UP000298050">
    <property type="component" value="Unassembled WGS sequence"/>
</dbReference>
<dbReference type="SUPFAM" id="SSF50346">
    <property type="entry name" value="PRC-barrel domain"/>
    <property type="match status" value="1"/>
</dbReference>
<dbReference type="AlphaFoldDB" id="A0A4Z0M9P1"/>
<dbReference type="InterPro" id="IPR056792">
    <property type="entry name" value="PRC_RimM"/>
</dbReference>
<dbReference type="NCBIfam" id="TIGR02273">
    <property type="entry name" value="16S_RimM"/>
    <property type="match status" value="1"/>
</dbReference>
<dbReference type="GO" id="GO:0042274">
    <property type="term" value="P:ribosomal small subunit biogenesis"/>
    <property type="evidence" value="ECO:0007669"/>
    <property type="project" value="UniProtKB-UniRule"/>
</dbReference>
<dbReference type="InterPro" id="IPR011033">
    <property type="entry name" value="PRC_barrel-like_sf"/>
</dbReference>
<keyword evidence="1 5" id="KW-0963">Cytoplasm</keyword>
<dbReference type="InterPro" id="IPR011961">
    <property type="entry name" value="RimM"/>
</dbReference>
<dbReference type="PANTHER" id="PTHR33692:SF1">
    <property type="entry name" value="RIBOSOME MATURATION FACTOR RIMM"/>
    <property type="match status" value="1"/>
</dbReference>
<dbReference type="InterPro" id="IPR009000">
    <property type="entry name" value="Transl_B-barrel_sf"/>
</dbReference>
<reference evidence="8 9" key="1">
    <citation type="submission" date="2019-04" db="EMBL/GenBank/DDBJ databases">
        <title>Taxonomy of novel Haliea sp. from mangrove soil of West Coast of India.</title>
        <authorList>
            <person name="Verma A."/>
            <person name="Kumar P."/>
            <person name="Krishnamurthi S."/>
        </authorList>
    </citation>
    <scope>NUCLEOTIDE SEQUENCE [LARGE SCALE GENOMIC DNA]</scope>
    <source>
        <strain evidence="8 9">SAOS-164</strain>
    </source>
</reference>
<dbReference type="Gene3D" id="2.40.30.60">
    <property type="entry name" value="RimM"/>
    <property type="match status" value="1"/>
</dbReference>
<dbReference type="GO" id="GO:0006364">
    <property type="term" value="P:rRNA processing"/>
    <property type="evidence" value="ECO:0007669"/>
    <property type="project" value="UniProtKB-UniRule"/>
</dbReference>
<dbReference type="GO" id="GO:0043022">
    <property type="term" value="F:ribosome binding"/>
    <property type="evidence" value="ECO:0007669"/>
    <property type="project" value="InterPro"/>
</dbReference>
<evidence type="ECO:0000259" key="7">
    <source>
        <dbReference type="Pfam" id="PF24986"/>
    </source>
</evidence>
<keyword evidence="2 5" id="KW-0690">Ribosome biogenesis</keyword>
<dbReference type="Gene3D" id="2.30.30.240">
    <property type="entry name" value="PRC-barrel domain"/>
    <property type="match status" value="1"/>
</dbReference>
<dbReference type="SUPFAM" id="SSF50447">
    <property type="entry name" value="Translation proteins"/>
    <property type="match status" value="1"/>
</dbReference>
<comment type="subunit">
    <text evidence="5">Binds ribosomal protein uS19.</text>
</comment>
<proteinExistence type="inferred from homology"/>
<comment type="subcellular location">
    <subcellularLocation>
        <location evidence="5">Cytoplasm</location>
    </subcellularLocation>
</comment>
<dbReference type="GO" id="GO:0005840">
    <property type="term" value="C:ribosome"/>
    <property type="evidence" value="ECO:0007669"/>
    <property type="project" value="InterPro"/>
</dbReference>
<evidence type="ECO:0000313" key="8">
    <source>
        <dbReference type="EMBL" id="TGD76108.1"/>
    </source>
</evidence>
<organism evidence="8 9">
    <name type="scientific">Mangrovimicrobium sediminis</name>
    <dbReference type="NCBI Taxonomy" id="2562682"/>
    <lineage>
        <taxon>Bacteria</taxon>
        <taxon>Pseudomonadati</taxon>
        <taxon>Pseudomonadota</taxon>
        <taxon>Gammaproteobacteria</taxon>
        <taxon>Cellvibrionales</taxon>
        <taxon>Halieaceae</taxon>
        <taxon>Mangrovimicrobium</taxon>
    </lineage>
</organism>
<sequence length="182" mass="20316">MSEPGSSALTAGKITGCYGIKGWVKIHSYTEPQDNLFRLGGWQLRRRGALEPVEFDQWKRQGKGMVAHIAGVDDRNEAEAYRGLEILVAAASLPSLEEGDYYWHQLEGLEVWGREPETDAGRVLLGRVDHLIETGANDVLVVQACEGSIDDRERLIPYLLDEVVSDVDLAAGRMDVDWYLDE</sequence>
<keyword evidence="9" id="KW-1185">Reference proteome</keyword>
<keyword evidence="4 5" id="KW-0143">Chaperone</keyword>
<dbReference type="RefSeq" id="WP_135440685.1">
    <property type="nucleotide sequence ID" value="NZ_SRLE01000001.1"/>
</dbReference>
<comment type="caution">
    <text evidence="8">The sequence shown here is derived from an EMBL/GenBank/DDBJ whole genome shotgun (WGS) entry which is preliminary data.</text>
</comment>
<dbReference type="InterPro" id="IPR002676">
    <property type="entry name" value="RimM_N"/>
</dbReference>
<gene>
    <name evidence="5 8" type="primary">rimM</name>
    <name evidence="8" type="ORF">E4634_00740</name>
</gene>
<evidence type="ECO:0000256" key="2">
    <source>
        <dbReference type="ARBA" id="ARBA00022517"/>
    </source>
</evidence>
<feature type="domain" description="RimM N-terminal" evidence="6">
    <location>
        <begin position="11"/>
        <end position="89"/>
    </location>
</feature>
<dbReference type="OrthoDB" id="9783509at2"/>